<organism evidence="2 3">
    <name type="scientific">Rhodococcus wratislaviensis</name>
    <name type="common">Tsukamurella wratislaviensis</name>
    <dbReference type="NCBI Taxonomy" id="44752"/>
    <lineage>
        <taxon>Bacteria</taxon>
        <taxon>Bacillati</taxon>
        <taxon>Actinomycetota</taxon>
        <taxon>Actinomycetes</taxon>
        <taxon>Mycobacteriales</taxon>
        <taxon>Nocardiaceae</taxon>
        <taxon>Rhodococcus</taxon>
    </lineage>
</organism>
<feature type="compositionally biased region" description="Basic residues" evidence="1">
    <location>
        <begin position="177"/>
        <end position="186"/>
    </location>
</feature>
<gene>
    <name evidence="2" type="ORF">NCTC13229_04277</name>
</gene>
<dbReference type="AlphaFoldDB" id="A0AB38FH33"/>
<feature type="compositionally biased region" description="Basic residues" evidence="1">
    <location>
        <begin position="47"/>
        <end position="60"/>
    </location>
</feature>
<feature type="compositionally biased region" description="Basic and acidic residues" evidence="1">
    <location>
        <begin position="256"/>
        <end position="274"/>
    </location>
</feature>
<feature type="compositionally biased region" description="Basic residues" evidence="1">
    <location>
        <begin position="275"/>
        <end position="297"/>
    </location>
</feature>
<feature type="compositionally biased region" description="Basic residues" evidence="1">
    <location>
        <begin position="215"/>
        <end position="225"/>
    </location>
</feature>
<feature type="compositionally biased region" description="Basic and acidic residues" evidence="1">
    <location>
        <begin position="138"/>
        <end position="147"/>
    </location>
</feature>
<name>A0AB38FH33_RHOWR</name>
<feature type="compositionally biased region" description="Basic residues" evidence="1">
    <location>
        <begin position="356"/>
        <end position="365"/>
    </location>
</feature>
<feature type="compositionally biased region" description="Basic residues" evidence="1">
    <location>
        <begin position="1"/>
        <end position="13"/>
    </location>
</feature>
<dbReference type="Proteomes" id="UP000251211">
    <property type="component" value="Unassembled WGS sequence"/>
</dbReference>
<evidence type="ECO:0000256" key="1">
    <source>
        <dbReference type="SAM" id="MobiDB-lite"/>
    </source>
</evidence>
<evidence type="ECO:0000313" key="2">
    <source>
        <dbReference type="EMBL" id="SPZ40781.1"/>
    </source>
</evidence>
<protein>
    <submittedName>
        <fullName evidence="2">Uncharacterized protein</fullName>
    </submittedName>
</protein>
<reference evidence="2 3" key="1">
    <citation type="submission" date="2018-06" db="EMBL/GenBank/DDBJ databases">
        <authorList>
            <consortium name="Pathogen Informatics"/>
            <person name="Doyle S."/>
        </authorList>
    </citation>
    <scope>NUCLEOTIDE SEQUENCE [LARGE SCALE GENOMIC DNA]</scope>
    <source>
        <strain evidence="2 3">NCTC13229</strain>
    </source>
</reference>
<sequence length="399" mass="44387">MGGARGRHARRRAGASADRRPDRARPRNHLCAGGRSRRAPRSDLRPHGGRRTGHHERRRHPLGDRAGTGTRCDSAPRLVHRRRGGSRGSVQGNRFRSRAGIPHPVSPHQIRGGEAGPGSRGPAVAHLPPLRGGRQFGHGRDGQDRRPVLPLPRRRGARETPLGPTRCRPPDRIDQRRTRRLRGRGHRGVDVGAGTGRPDVPSRQSASPAGPRDLRRARRGRRRSACRSQPARRPGSPLPHSHPRLGPRHGPQGGTERSRHPSGARREHDPAHGVRERRHAGGAARHRHRRPAVRLVRRQAVVVLAREPRSGSGAPAPSGRTARGQARGDHRGVVRDRPEFRDRDGPQGREGDSPRPAHRGTRRRGGRDPRDGRRGLRLPLRHHRRRVGRAHRQSRSRRT</sequence>
<accession>A0AB38FH33</accession>
<comment type="caution">
    <text evidence="2">The sequence shown here is derived from an EMBL/GenBank/DDBJ whole genome shotgun (WGS) entry which is preliminary data.</text>
</comment>
<feature type="compositionally biased region" description="Basic residues" evidence="1">
    <location>
        <begin position="375"/>
        <end position="399"/>
    </location>
</feature>
<evidence type="ECO:0000313" key="3">
    <source>
        <dbReference type="Proteomes" id="UP000251211"/>
    </source>
</evidence>
<feature type="compositionally biased region" description="Basic and acidic residues" evidence="1">
    <location>
        <begin position="326"/>
        <end position="355"/>
    </location>
</feature>
<feature type="region of interest" description="Disordered" evidence="1">
    <location>
        <begin position="1"/>
        <end position="399"/>
    </location>
</feature>
<dbReference type="EMBL" id="UAUI01000019">
    <property type="protein sequence ID" value="SPZ40781.1"/>
    <property type="molecule type" value="Genomic_DNA"/>
</dbReference>
<proteinExistence type="predicted"/>